<evidence type="ECO:0000256" key="8">
    <source>
        <dbReference type="ARBA" id="ARBA00022989"/>
    </source>
</evidence>
<dbReference type="Gene3D" id="3.30.450.350">
    <property type="entry name" value="CHASE domain"/>
    <property type="match status" value="1"/>
</dbReference>
<comment type="catalytic activity">
    <reaction evidence="1">
        <text>ATP + protein L-histidine = ADP + protein N-phospho-L-histidine.</text>
        <dbReference type="EC" id="2.7.13.3"/>
    </reaction>
</comment>
<evidence type="ECO:0000313" key="15">
    <source>
        <dbReference type="Proteomes" id="UP000280346"/>
    </source>
</evidence>
<dbReference type="SMART" id="SM01079">
    <property type="entry name" value="CHASE"/>
    <property type="match status" value="1"/>
</dbReference>
<keyword evidence="9" id="KW-0902">Two-component regulatory system</keyword>
<dbReference type="InterPro" id="IPR042240">
    <property type="entry name" value="CHASE_sf"/>
</dbReference>
<dbReference type="InterPro" id="IPR035965">
    <property type="entry name" value="PAS-like_dom_sf"/>
</dbReference>
<keyword evidence="7" id="KW-0418">Kinase</keyword>
<dbReference type="InterPro" id="IPR013656">
    <property type="entry name" value="PAS_4"/>
</dbReference>
<evidence type="ECO:0000256" key="1">
    <source>
        <dbReference type="ARBA" id="ARBA00000085"/>
    </source>
</evidence>
<dbReference type="AlphaFoldDB" id="A0A433JDL4"/>
<evidence type="ECO:0000256" key="10">
    <source>
        <dbReference type="ARBA" id="ARBA00023136"/>
    </source>
</evidence>
<evidence type="ECO:0000256" key="4">
    <source>
        <dbReference type="ARBA" id="ARBA00022553"/>
    </source>
</evidence>
<keyword evidence="15" id="KW-1185">Reference proteome</keyword>
<dbReference type="PRINTS" id="PR00344">
    <property type="entry name" value="BCTRLSENSOR"/>
</dbReference>
<dbReference type="InterPro" id="IPR036097">
    <property type="entry name" value="HisK_dim/P_sf"/>
</dbReference>
<dbReference type="Pfam" id="PF08448">
    <property type="entry name" value="PAS_4"/>
    <property type="match status" value="1"/>
</dbReference>
<dbReference type="SMART" id="SM00387">
    <property type="entry name" value="HATPase_c"/>
    <property type="match status" value="1"/>
</dbReference>
<dbReference type="InterPro" id="IPR050736">
    <property type="entry name" value="Sensor_HK_Regulatory"/>
</dbReference>
<organism evidence="14 15">
    <name type="scientific">Azospirillum doebereinerae</name>
    <dbReference type="NCBI Taxonomy" id="92933"/>
    <lineage>
        <taxon>Bacteria</taxon>
        <taxon>Pseudomonadati</taxon>
        <taxon>Pseudomonadota</taxon>
        <taxon>Alphaproteobacteria</taxon>
        <taxon>Rhodospirillales</taxon>
        <taxon>Azospirillaceae</taxon>
        <taxon>Azospirillum</taxon>
    </lineage>
</organism>
<sequence>MASIGWWTEGSTPAVPVMVAAGVLLSLAAFLLVRQASWDAEHALAERQAAQLHDTLKEYIDRHVLLLRALSGPLAGTAPVTRSGFAMLAEPLLPLYPALRAVAWARRIPASEAPSLESAMRAEGQPGFRLRLGTGPAALAAQHLHVNLLVEPSGAAEGLIGLDITSSPDRAALLSRACRSGDIVATDAASALADASAPGAATAFLPVYARDTQGAGGEARCNALTGYVWATFQLDQLLNAAAGQVGLSVGDAYLIGGWTASATRVLAARPGALERSEPFAPLPMERLAETPAIAHGIGFGGRSWRLLVVPQPPSLFGPQNRSAWMILGCGLLLTGGLVGYVRREACAKRLLQREARARAAMARALRESEERFRLALRHSRVALFSQDRDLRYLWIYSPQAARMPEDLIGHSHADLYDAEDAALLDAIKRPVLETGIGVRQEVPLTVGGQRKVFDLSVEPMHDDSGAVSGLFSAAIDVTEAWEIRQALADAHGEAEHANQAKSRFLAAASHDLRQPFQAMSLFHHILVSKLTDPQHLEIAGKLGEALTAGNALLSALLDTSALEAGNVQPRVIEFDVHEILSRLVTEIAEQALERGLTLRAVPSSARVCSDPILLERMLRNLLVNALRYTERGSILMGCRRRGDRLAIEVWDTGPGIPADQMSAIFEDFYRCGTDRRDSTGGLGLGLSIVRRTAQILDHPVTVQSRVGRGTVFSISVPLVLRAESMV</sequence>
<feature type="transmembrane region" description="Helical" evidence="11">
    <location>
        <begin position="14"/>
        <end position="33"/>
    </location>
</feature>
<protein>
    <recommendedName>
        <fullName evidence="3">histidine kinase</fullName>
        <ecNumber evidence="3">2.7.13.3</ecNumber>
    </recommendedName>
</protein>
<dbReference type="NCBIfam" id="TIGR00229">
    <property type="entry name" value="sensory_box"/>
    <property type="match status" value="1"/>
</dbReference>
<proteinExistence type="predicted"/>
<feature type="domain" description="CHASE" evidence="13">
    <location>
        <begin position="76"/>
        <end position="245"/>
    </location>
</feature>
<evidence type="ECO:0000313" key="14">
    <source>
        <dbReference type="EMBL" id="RUQ75006.1"/>
    </source>
</evidence>
<evidence type="ECO:0000256" key="11">
    <source>
        <dbReference type="SAM" id="Phobius"/>
    </source>
</evidence>
<evidence type="ECO:0000256" key="5">
    <source>
        <dbReference type="ARBA" id="ARBA00022679"/>
    </source>
</evidence>
<evidence type="ECO:0000256" key="2">
    <source>
        <dbReference type="ARBA" id="ARBA00004370"/>
    </source>
</evidence>
<dbReference type="InterPro" id="IPR000014">
    <property type="entry name" value="PAS"/>
</dbReference>
<evidence type="ECO:0000259" key="12">
    <source>
        <dbReference type="PROSITE" id="PS50109"/>
    </source>
</evidence>
<evidence type="ECO:0000256" key="7">
    <source>
        <dbReference type="ARBA" id="ARBA00022777"/>
    </source>
</evidence>
<dbReference type="Gene3D" id="1.10.287.130">
    <property type="match status" value="1"/>
</dbReference>
<dbReference type="PANTHER" id="PTHR43711">
    <property type="entry name" value="TWO-COMPONENT HISTIDINE KINASE"/>
    <property type="match status" value="1"/>
</dbReference>
<dbReference type="CDD" id="cd00075">
    <property type="entry name" value="HATPase"/>
    <property type="match status" value="1"/>
</dbReference>
<dbReference type="GO" id="GO:0016020">
    <property type="term" value="C:membrane"/>
    <property type="evidence" value="ECO:0007669"/>
    <property type="project" value="UniProtKB-SubCell"/>
</dbReference>
<dbReference type="CDD" id="cd00082">
    <property type="entry name" value="HisKA"/>
    <property type="match status" value="1"/>
</dbReference>
<reference evidence="14 15" key="1">
    <citation type="submission" date="2018-12" db="EMBL/GenBank/DDBJ databases">
        <authorList>
            <person name="Yang Y."/>
        </authorList>
    </citation>
    <scope>NUCLEOTIDE SEQUENCE [LARGE SCALE GENOMIC DNA]</scope>
    <source>
        <strain evidence="14 15">GSF71</strain>
    </source>
</reference>
<dbReference type="SUPFAM" id="SSF55874">
    <property type="entry name" value="ATPase domain of HSP90 chaperone/DNA topoisomerase II/histidine kinase"/>
    <property type="match status" value="1"/>
</dbReference>
<dbReference type="InterPro" id="IPR004358">
    <property type="entry name" value="Sig_transdc_His_kin-like_C"/>
</dbReference>
<dbReference type="InterPro" id="IPR006189">
    <property type="entry name" value="CHASE_dom"/>
</dbReference>
<dbReference type="InterPro" id="IPR003661">
    <property type="entry name" value="HisK_dim/P_dom"/>
</dbReference>
<accession>A0A433JDL4</accession>
<dbReference type="SMART" id="SM00388">
    <property type="entry name" value="HisKA"/>
    <property type="match status" value="1"/>
</dbReference>
<evidence type="ECO:0000259" key="13">
    <source>
        <dbReference type="PROSITE" id="PS50839"/>
    </source>
</evidence>
<dbReference type="InterPro" id="IPR003594">
    <property type="entry name" value="HATPase_dom"/>
</dbReference>
<dbReference type="Proteomes" id="UP000280346">
    <property type="component" value="Unassembled WGS sequence"/>
</dbReference>
<dbReference type="PROSITE" id="PS50839">
    <property type="entry name" value="CHASE"/>
    <property type="match status" value="1"/>
</dbReference>
<evidence type="ECO:0000256" key="9">
    <source>
        <dbReference type="ARBA" id="ARBA00023012"/>
    </source>
</evidence>
<evidence type="ECO:0000256" key="6">
    <source>
        <dbReference type="ARBA" id="ARBA00022692"/>
    </source>
</evidence>
<dbReference type="PROSITE" id="PS50109">
    <property type="entry name" value="HIS_KIN"/>
    <property type="match status" value="1"/>
</dbReference>
<dbReference type="RefSeq" id="WP_126994965.1">
    <property type="nucleotide sequence ID" value="NZ_JBNPXW010000002.1"/>
</dbReference>
<dbReference type="Pfam" id="PF02518">
    <property type="entry name" value="HATPase_c"/>
    <property type="match status" value="1"/>
</dbReference>
<comment type="caution">
    <text evidence="14">The sequence shown here is derived from an EMBL/GenBank/DDBJ whole genome shotgun (WGS) entry which is preliminary data.</text>
</comment>
<keyword evidence="8 11" id="KW-1133">Transmembrane helix</keyword>
<keyword evidence="5" id="KW-0808">Transferase</keyword>
<dbReference type="InterPro" id="IPR036890">
    <property type="entry name" value="HATPase_C_sf"/>
</dbReference>
<dbReference type="OrthoDB" id="9764438at2"/>
<dbReference type="Pfam" id="PF00512">
    <property type="entry name" value="HisKA"/>
    <property type="match status" value="1"/>
</dbReference>
<dbReference type="PANTHER" id="PTHR43711:SF26">
    <property type="entry name" value="SENSOR HISTIDINE KINASE RCSC"/>
    <property type="match status" value="1"/>
</dbReference>
<dbReference type="Gene3D" id="3.30.450.20">
    <property type="entry name" value="PAS domain"/>
    <property type="match status" value="1"/>
</dbReference>
<dbReference type="EC" id="2.7.13.3" evidence="3"/>
<keyword evidence="6 11" id="KW-0812">Transmembrane</keyword>
<keyword evidence="4" id="KW-0597">Phosphoprotein</keyword>
<dbReference type="Pfam" id="PF03924">
    <property type="entry name" value="CHASE"/>
    <property type="match status" value="1"/>
</dbReference>
<dbReference type="SUPFAM" id="SSF47384">
    <property type="entry name" value="Homodimeric domain of signal transducing histidine kinase"/>
    <property type="match status" value="1"/>
</dbReference>
<dbReference type="EMBL" id="RZIJ01000002">
    <property type="protein sequence ID" value="RUQ75006.1"/>
    <property type="molecule type" value="Genomic_DNA"/>
</dbReference>
<dbReference type="GO" id="GO:0000155">
    <property type="term" value="F:phosphorelay sensor kinase activity"/>
    <property type="evidence" value="ECO:0007669"/>
    <property type="project" value="InterPro"/>
</dbReference>
<dbReference type="InterPro" id="IPR005467">
    <property type="entry name" value="His_kinase_dom"/>
</dbReference>
<keyword evidence="10 11" id="KW-0472">Membrane</keyword>
<evidence type="ECO:0000256" key="3">
    <source>
        <dbReference type="ARBA" id="ARBA00012438"/>
    </source>
</evidence>
<gene>
    <name evidence="14" type="ORF">EJ913_03835</name>
</gene>
<comment type="subcellular location">
    <subcellularLocation>
        <location evidence="2">Membrane</location>
    </subcellularLocation>
</comment>
<feature type="domain" description="Histidine kinase" evidence="12">
    <location>
        <begin position="507"/>
        <end position="720"/>
    </location>
</feature>
<name>A0A433JDL4_9PROT</name>
<dbReference type="CDD" id="cd00130">
    <property type="entry name" value="PAS"/>
    <property type="match status" value="1"/>
</dbReference>
<dbReference type="SUPFAM" id="SSF55785">
    <property type="entry name" value="PYP-like sensor domain (PAS domain)"/>
    <property type="match status" value="1"/>
</dbReference>
<dbReference type="FunFam" id="3.30.565.10:FF:000049">
    <property type="entry name" value="Two-component sensor histidine kinase"/>
    <property type="match status" value="1"/>
</dbReference>
<dbReference type="Gene3D" id="3.30.565.10">
    <property type="entry name" value="Histidine kinase-like ATPase, C-terminal domain"/>
    <property type="match status" value="1"/>
</dbReference>